<evidence type="ECO:0000259" key="2">
    <source>
        <dbReference type="PROSITE" id="PS50110"/>
    </source>
</evidence>
<dbReference type="Gene3D" id="3.40.50.2300">
    <property type="match status" value="1"/>
</dbReference>
<dbReference type="PANTHER" id="PTHR44520:SF2">
    <property type="entry name" value="RESPONSE REGULATOR RCP1"/>
    <property type="match status" value="1"/>
</dbReference>
<dbReference type="Proteomes" id="UP000679126">
    <property type="component" value="Unassembled WGS sequence"/>
</dbReference>
<dbReference type="PROSITE" id="PS50110">
    <property type="entry name" value="RESPONSE_REGULATORY"/>
    <property type="match status" value="1"/>
</dbReference>
<evidence type="ECO:0000313" key="4">
    <source>
        <dbReference type="Proteomes" id="UP000679126"/>
    </source>
</evidence>
<dbReference type="SUPFAM" id="SSF52172">
    <property type="entry name" value="CheY-like"/>
    <property type="match status" value="1"/>
</dbReference>
<gene>
    <name evidence="3" type="ORF">J7I43_03760</name>
</gene>
<organism evidence="3 4">
    <name type="scientific">Chitinophaga chungangae</name>
    <dbReference type="NCBI Taxonomy" id="2821488"/>
    <lineage>
        <taxon>Bacteria</taxon>
        <taxon>Pseudomonadati</taxon>
        <taxon>Bacteroidota</taxon>
        <taxon>Chitinophagia</taxon>
        <taxon>Chitinophagales</taxon>
        <taxon>Chitinophagaceae</taxon>
        <taxon>Chitinophaga</taxon>
    </lineage>
</organism>
<dbReference type="Pfam" id="PF00072">
    <property type="entry name" value="Response_reg"/>
    <property type="match status" value="1"/>
</dbReference>
<dbReference type="RefSeq" id="WP_209143389.1">
    <property type="nucleotide sequence ID" value="NZ_JAGHKP010000001.1"/>
</dbReference>
<feature type="domain" description="Response regulatory" evidence="2">
    <location>
        <begin position="7"/>
        <end position="127"/>
    </location>
</feature>
<accession>A0ABS3Y9G5</accession>
<name>A0ABS3Y9G5_9BACT</name>
<reference evidence="4" key="1">
    <citation type="submission" date="2021-03" db="EMBL/GenBank/DDBJ databases">
        <title>Assistant Professor.</title>
        <authorList>
            <person name="Huq M.A."/>
        </authorList>
    </citation>
    <scope>NUCLEOTIDE SEQUENCE [LARGE SCALE GENOMIC DNA]</scope>
    <source>
        <strain evidence="4">MAH-28</strain>
    </source>
</reference>
<keyword evidence="4" id="KW-1185">Reference proteome</keyword>
<proteinExistence type="predicted"/>
<dbReference type="EMBL" id="JAGHKP010000001">
    <property type="protein sequence ID" value="MBO9151309.1"/>
    <property type="molecule type" value="Genomic_DNA"/>
</dbReference>
<dbReference type="SMART" id="SM00448">
    <property type="entry name" value="REC"/>
    <property type="match status" value="1"/>
</dbReference>
<keyword evidence="1" id="KW-0597">Phosphoprotein</keyword>
<dbReference type="InterPro" id="IPR052893">
    <property type="entry name" value="TCS_response_regulator"/>
</dbReference>
<dbReference type="InterPro" id="IPR001789">
    <property type="entry name" value="Sig_transdc_resp-reg_receiver"/>
</dbReference>
<sequence>MSNVKLHIILADDDHDDCFLFDDALKELGIGFELMLVHDGDHLMSHLSGSPQLPDILFLDLNMPRKTGFECLSEIKTSDKLKDVPVVIYSTSMDADAANLLYHKGASLFIRKPNQFSQIKDVLRQSLAFVERNKIAQPPRDKFIVTTSSGI</sequence>
<evidence type="ECO:0000256" key="1">
    <source>
        <dbReference type="PROSITE-ProRule" id="PRU00169"/>
    </source>
</evidence>
<dbReference type="InterPro" id="IPR011006">
    <property type="entry name" value="CheY-like_superfamily"/>
</dbReference>
<comment type="caution">
    <text evidence="3">The sequence shown here is derived from an EMBL/GenBank/DDBJ whole genome shotgun (WGS) entry which is preliminary data.</text>
</comment>
<feature type="modified residue" description="4-aspartylphosphate" evidence="1">
    <location>
        <position position="60"/>
    </location>
</feature>
<dbReference type="PANTHER" id="PTHR44520">
    <property type="entry name" value="RESPONSE REGULATOR RCP1-RELATED"/>
    <property type="match status" value="1"/>
</dbReference>
<evidence type="ECO:0000313" key="3">
    <source>
        <dbReference type="EMBL" id="MBO9151309.1"/>
    </source>
</evidence>
<protein>
    <submittedName>
        <fullName evidence="3">Response regulator</fullName>
    </submittedName>
</protein>